<keyword evidence="2" id="KW-1185">Reference proteome</keyword>
<organism evidence="1 2">
    <name type="scientific">Paenibacillus radicis</name>
    <name type="common">ex Gao et al. 2016</name>
    <dbReference type="NCBI Taxonomy" id="1737354"/>
    <lineage>
        <taxon>Bacteria</taxon>
        <taxon>Bacillati</taxon>
        <taxon>Bacillota</taxon>
        <taxon>Bacilli</taxon>
        <taxon>Bacillales</taxon>
        <taxon>Paenibacillaceae</taxon>
        <taxon>Paenibacillus</taxon>
    </lineage>
</organism>
<dbReference type="AlphaFoldDB" id="A0A917LZC1"/>
<protein>
    <recommendedName>
        <fullName evidence="3">Polymer-forming cytoskeletal protein</fullName>
    </recommendedName>
</protein>
<reference evidence="1 2" key="1">
    <citation type="journal article" date="2014" name="Int. J. Syst. Evol. Microbiol.">
        <title>Complete genome sequence of Corynebacterium casei LMG S-19264T (=DSM 44701T), isolated from a smear-ripened cheese.</title>
        <authorList>
            <consortium name="US DOE Joint Genome Institute (JGI-PGF)"/>
            <person name="Walter F."/>
            <person name="Albersmeier A."/>
            <person name="Kalinowski J."/>
            <person name="Ruckert C."/>
        </authorList>
    </citation>
    <scope>NUCLEOTIDE SEQUENCE [LARGE SCALE GENOMIC DNA]</scope>
    <source>
        <strain evidence="1 2">CGMCC 1.15286</strain>
    </source>
</reference>
<sequence length="246" mass="26535">MGITGIESFKGDLKITGQSSAPGGRYERVKIMGDGVVNGDVDCSRLKCIGTLVLNGSLSSEHISMIGTGSFSGDVQAGQVKLTGTAAIGGDARLNVLRGSGSVETKGSLRGEQFRITGQIQTQGDCAADVFNLRGMFEIGGLLNAGEIDIRLYQDCWVQEIGGEHISIRKASLRNPLQYFYFRPQPHACLTVNVIEGDDIYIEHTKAAVVRGNRITVGPGCEIGLVEYKESFEKKKSARVSEYRKL</sequence>
<proteinExistence type="predicted"/>
<name>A0A917LZC1_9BACL</name>
<dbReference type="EMBL" id="BMHY01000003">
    <property type="protein sequence ID" value="GGG67146.1"/>
    <property type="molecule type" value="Genomic_DNA"/>
</dbReference>
<evidence type="ECO:0000313" key="1">
    <source>
        <dbReference type="EMBL" id="GGG67146.1"/>
    </source>
</evidence>
<dbReference type="Pfam" id="PF04519">
    <property type="entry name" value="Bactofilin"/>
    <property type="match status" value="1"/>
</dbReference>
<dbReference type="Proteomes" id="UP000600247">
    <property type="component" value="Unassembled WGS sequence"/>
</dbReference>
<comment type="caution">
    <text evidence="1">The sequence shown here is derived from an EMBL/GenBank/DDBJ whole genome shotgun (WGS) entry which is preliminary data.</text>
</comment>
<evidence type="ECO:0008006" key="3">
    <source>
        <dbReference type="Google" id="ProtNLM"/>
    </source>
</evidence>
<evidence type="ECO:0000313" key="2">
    <source>
        <dbReference type="Proteomes" id="UP000600247"/>
    </source>
</evidence>
<gene>
    <name evidence="1" type="ORF">GCM10010918_22170</name>
</gene>
<accession>A0A917LZC1</accession>
<dbReference type="InterPro" id="IPR007607">
    <property type="entry name" value="BacA/B"/>
</dbReference>